<dbReference type="KEGG" id="btw:BF38_5672"/>
<dbReference type="Proteomes" id="UP000031876">
    <property type="component" value="Plasmid 2"/>
</dbReference>
<dbReference type="RefSeq" id="WP_000834751.1">
    <property type="nucleotide sequence ID" value="NZ_CP009334.1"/>
</dbReference>
<gene>
    <name evidence="1" type="ORF">BF38_5672</name>
    <name evidence="2" type="ORF">FO599_00310</name>
    <name evidence="3" type="ORF">FOC89_02500</name>
</gene>
<evidence type="ECO:0000313" key="3">
    <source>
        <dbReference type="EMBL" id="QKH22869.1"/>
    </source>
</evidence>
<organism evidence="3 5">
    <name type="scientific">Bacillus thuringiensis</name>
    <dbReference type="NCBI Taxonomy" id="1428"/>
    <lineage>
        <taxon>Bacteria</taxon>
        <taxon>Bacillati</taxon>
        <taxon>Bacillota</taxon>
        <taxon>Bacilli</taxon>
        <taxon>Bacillales</taxon>
        <taxon>Bacillaceae</taxon>
        <taxon>Bacillus</taxon>
        <taxon>Bacillus cereus group</taxon>
    </lineage>
</organism>
<name>A0A0B5N7W6_BACTU</name>
<evidence type="ECO:0000313" key="1">
    <source>
        <dbReference type="EMBL" id="AJG73854.1"/>
    </source>
</evidence>
<evidence type="ECO:0000313" key="5">
    <source>
        <dbReference type="Proteomes" id="UP000501107"/>
    </source>
</evidence>
<dbReference type="AlphaFoldDB" id="A0A0B5N7W6"/>
<sequence>MKSFRISDGTFGDYTFITLLTEKDLSKQEFISMYNQVVSEGINLNREQIADELCKRYGFVKETHFFEIHAMSGFGIVQDYKKEDVVRDDLRRIEVYSPY</sequence>
<protein>
    <submittedName>
        <fullName evidence="3">Uncharacterized protein</fullName>
    </submittedName>
</protein>
<dbReference type="EMBL" id="CP009334">
    <property type="protein sequence ID" value="AJG73854.1"/>
    <property type="molecule type" value="Genomic_DNA"/>
</dbReference>
<dbReference type="Proteomes" id="UP001181533">
    <property type="component" value="Unassembled WGS sequence"/>
</dbReference>
<accession>A0A0B5N7W6</accession>
<geneLocation type="plasmid" evidence="1 4">
    <name>2</name>
</geneLocation>
<dbReference type="Proteomes" id="UP000501107">
    <property type="component" value="Plasmid unnamed3"/>
</dbReference>
<dbReference type="EMBL" id="CP053979">
    <property type="protein sequence ID" value="QKH22869.1"/>
    <property type="molecule type" value="Genomic_DNA"/>
</dbReference>
<geneLocation type="plasmid" evidence="3 5">
    <name>unnamed3</name>
</geneLocation>
<reference evidence="2" key="2">
    <citation type="submission" date="2019-07" db="EMBL/GenBank/DDBJ databases">
        <title>Phylogenomic Reclassification of ATCC Bacillus Strains and Various Taxa within the Genus Bacillus.</title>
        <authorList>
            <person name="Riojas M.A."/>
            <person name="Frank A.M."/>
            <person name="Fenn S.L."/>
            <person name="King S.P."/>
            <person name="Brower S.M."/>
            <person name="Hazbon M.H."/>
        </authorList>
    </citation>
    <scope>NUCLEOTIDE SEQUENCE</scope>
    <source>
        <strain evidence="2">ATCC 35646</strain>
    </source>
</reference>
<reference evidence="3 5" key="3">
    <citation type="submission" date="2020-05" db="EMBL/GenBank/DDBJ databases">
        <title>FDA dAtabase for Regulatory Grade micrObial Sequences (FDA-ARGOS): Supporting development and validation of Infectious Disease Dx tests.</title>
        <authorList>
            <person name="Nelson B."/>
            <person name="Plummer A."/>
            <person name="Tallon L."/>
            <person name="Sadzewicz L."/>
            <person name="Zhao X."/>
            <person name="Vavikolanu K."/>
            <person name="Mehta A."/>
            <person name="Aluvathingal J."/>
            <person name="Nadendla S."/>
            <person name="Myers T."/>
            <person name="Yan Y."/>
            <person name="Sichtig H."/>
        </authorList>
    </citation>
    <scope>NUCLEOTIDE SEQUENCE [LARGE SCALE GENOMIC DNA]</scope>
    <source>
        <strain evidence="3 5">FDAARGOS_795</strain>
        <plasmid evidence="3 5">unnamed3</plasmid>
    </source>
</reference>
<evidence type="ECO:0000313" key="4">
    <source>
        <dbReference type="Proteomes" id="UP000031876"/>
    </source>
</evidence>
<keyword evidence="3" id="KW-0614">Plasmid</keyword>
<evidence type="ECO:0000313" key="2">
    <source>
        <dbReference type="EMBL" id="MDR4174570.1"/>
    </source>
</evidence>
<proteinExistence type="predicted"/>
<reference evidence="1 4" key="1">
    <citation type="journal article" date="2015" name="Genome Announc.">
        <title>Complete genome sequences for 35 biothreat assay-relevant bacillus species.</title>
        <authorList>
            <person name="Johnson S.L."/>
            <person name="Daligault H.E."/>
            <person name="Davenport K.W."/>
            <person name="Jaissle J."/>
            <person name="Frey K.G."/>
            <person name="Ladner J.T."/>
            <person name="Broomall S.M."/>
            <person name="Bishop-Lilly K.A."/>
            <person name="Bruce D.C."/>
            <person name="Gibbons H.S."/>
            <person name="Coyne S.R."/>
            <person name="Lo C.C."/>
            <person name="Meincke L."/>
            <person name="Munk A.C."/>
            <person name="Koroleva G.I."/>
            <person name="Rosenzweig C.N."/>
            <person name="Palacios G.F."/>
            <person name="Redden C.L."/>
            <person name="Minogue T.D."/>
            <person name="Chain P.S."/>
        </authorList>
    </citation>
    <scope>NUCLEOTIDE SEQUENCE [LARGE SCALE GENOMIC DNA]</scope>
    <source>
        <strain evidence="1 4">HD1011</strain>
        <plasmid evidence="1 4">2</plasmid>
    </source>
</reference>
<dbReference type="EMBL" id="VKQN01000001">
    <property type="protein sequence ID" value="MDR4174570.1"/>
    <property type="molecule type" value="Genomic_DNA"/>
</dbReference>